<name>A0AAV6MIL4_9ROSI</name>
<dbReference type="PANTHER" id="PTHR34451:SF7">
    <property type="entry name" value="PHD FINGER FAMILY PROTEIN"/>
    <property type="match status" value="1"/>
</dbReference>
<gene>
    <name evidence="1" type="ORF">SDJN03_22145</name>
</gene>
<protein>
    <submittedName>
        <fullName evidence="1">Uncharacterized protein</fullName>
    </submittedName>
</protein>
<accession>A0AAV6MIL4</accession>
<evidence type="ECO:0000313" key="1">
    <source>
        <dbReference type="EMBL" id="KAG6582143.1"/>
    </source>
</evidence>
<dbReference type="PANTHER" id="PTHR34451">
    <property type="entry name" value="PHD FINGER FAMILY PROTEIN"/>
    <property type="match status" value="1"/>
</dbReference>
<dbReference type="EMBL" id="JAGKQH010000014">
    <property type="protein sequence ID" value="KAG6582143.1"/>
    <property type="molecule type" value="Genomic_DNA"/>
</dbReference>
<organism evidence="1 2">
    <name type="scientific">Cucurbita argyrosperma subsp. sororia</name>
    <dbReference type="NCBI Taxonomy" id="37648"/>
    <lineage>
        <taxon>Eukaryota</taxon>
        <taxon>Viridiplantae</taxon>
        <taxon>Streptophyta</taxon>
        <taxon>Embryophyta</taxon>
        <taxon>Tracheophyta</taxon>
        <taxon>Spermatophyta</taxon>
        <taxon>Magnoliopsida</taxon>
        <taxon>eudicotyledons</taxon>
        <taxon>Gunneridae</taxon>
        <taxon>Pentapetalae</taxon>
        <taxon>rosids</taxon>
        <taxon>fabids</taxon>
        <taxon>Cucurbitales</taxon>
        <taxon>Cucurbitaceae</taxon>
        <taxon>Cucurbiteae</taxon>
        <taxon>Cucurbita</taxon>
    </lineage>
</organism>
<sequence length="378" mass="41505">MNEDVDVQIEFKIQTKRPKSPGDFFFFLVFTAPDFVAGSDSRVSVPANAAAVPPMNRPHYNHLQSNSISNCHECGISQSVCWILHNVRFKASFRRLCTNCVLKNNLSRFCPLCFDIYDDSTPPSSHQRVMCFRCPSISHVSCASFRFSSTFLCPVCSDPCFAFFDGFDSDGLRQSEPAVAVLAGRDGKSAKAIVAAARVAAQSMRRAAADARAVAEMKIRNAVFAKKQATLALERLAFLVLQEKDRNGYAKTNGNAAAGAVEEEEETELQGEVETNCRVIFFDSHSIEYLQDSVESGRRALSSIGHFYQNLIALAVWKPLLPPSSYKNRHCGATNAGETAGKILKGVGISSHSRHLLIDHIVSGVFRICADRSLADAH</sequence>
<feature type="non-terminal residue" evidence="1">
    <location>
        <position position="1"/>
    </location>
</feature>
<dbReference type="Proteomes" id="UP000685013">
    <property type="component" value="Chromosome 14"/>
</dbReference>
<keyword evidence="2" id="KW-1185">Reference proteome</keyword>
<evidence type="ECO:0000313" key="2">
    <source>
        <dbReference type="Proteomes" id="UP000685013"/>
    </source>
</evidence>
<proteinExistence type="predicted"/>
<reference evidence="1 2" key="1">
    <citation type="journal article" date="2021" name="Hortic Res">
        <title>The domestication of Cucurbita argyrosperma as revealed by the genome of its wild relative.</title>
        <authorList>
            <person name="Barrera-Redondo J."/>
            <person name="Sanchez-de la Vega G."/>
            <person name="Aguirre-Liguori J.A."/>
            <person name="Castellanos-Morales G."/>
            <person name="Gutierrez-Guerrero Y.T."/>
            <person name="Aguirre-Dugua X."/>
            <person name="Aguirre-Planter E."/>
            <person name="Tenaillon M.I."/>
            <person name="Lira-Saade R."/>
            <person name="Eguiarte L.E."/>
        </authorList>
    </citation>
    <scope>NUCLEOTIDE SEQUENCE [LARGE SCALE GENOMIC DNA]</scope>
    <source>
        <strain evidence="1">JBR-2021</strain>
    </source>
</reference>
<comment type="caution">
    <text evidence="1">The sequence shown here is derived from an EMBL/GenBank/DDBJ whole genome shotgun (WGS) entry which is preliminary data.</text>
</comment>
<dbReference type="AlphaFoldDB" id="A0AAV6MIL4"/>